<reference evidence="2 3" key="1">
    <citation type="journal article" date="2018" name="ACS Chem. Biol.">
        <title>Ketoreductase domain dysfunction expands chemodiversity: malyngamide biosynthesis in the cyanobacterium Okeania hirsuta.</title>
        <authorList>
            <person name="Moss N.A."/>
            <person name="Leao T."/>
            <person name="Rankin M."/>
            <person name="McCullough T.M."/>
            <person name="Qu P."/>
            <person name="Korobeynikov A."/>
            <person name="Smith J.L."/>
            <person name="Gerwick L."/>
            <person name="Gerwick W.H."/>
        </authorList>
    </citation>
    <scope>NUCLEOTIDE SEQUENCE [LARGE SCALE GENOMIC DNA]</scope>
    <source>
        <strain evidence="2 3">PAB10Feb10-1</strain>
    </source>
</reference>
<gene>
    <name evidence="2" type="ORF">D5R40_26150</name>
</gene>
<comment type="caution">
    <text evidence="2">The sequence shown here is derived from an EMBL/GenBank/DDBJ whole genome shotgun (WGS) entry which is preliminary data.</text>
</comment>
<sequence>MEENSKKLCVVIDTNTWIQDSNILLKTPLGGALLYCLKQNNGYLGLPEVIENEVLKHTIKDGCKAVEQINSNLKKIEIIMGKRSNYQVPDESKIKDAIESRMKEIEPWIKRVPFTFEQAKSALQRVDERTPPNGKNQQFKDSAIWEAILSLLKENYEVHFVTQDKGFFENRNENYSRLAKNLYEECKTLGQEVFIYKDLKSCLDRLKSNVPELDKTNIILGIDKERIPRLDREIGFEIVELSQDLSSFSAFITEATKKLAIEFELKYHLSDFKSTKENERQNYILTVEGECMYDYTDKNFSEIRIRRETVNWSEVDGTPGRRSNVYVDCLIGGINEEVKYKIREPL</sequence>
<evidence type="ECO:0000313" key="2">
    <source>
        <dbReference type="EMBL" id="RQH28058.1"/>
    </source>
</evidence>
<dbReference type="AlphaFoldDB" id="A0A3N6N9I3"/>
<feature type="domain" description="DUF4935" evidence="1">
    <location>
        <begin position="10"/>
        <end position="167"/>
    </location>
</feature>
<dbReference type="OrthoDB" id="5637at2"/>
<protein>
    <recommendedName>
        <fullName evidence="1">DUF4935 domain-containing protein</fullName>
    </recommendedName>
</protein>
<evidence type="ECO:0000259" key="1">
    <source>
        <dbReference type="Pfam" id="PF16289"/>
    </source>
</evidence>
<evidence type="ECO:0000313" key="3">
    <source>
        <dbReference type="Proteomes" id="UP000269154"/>
    </source>
</evidence>
<proteinExistence type="predicted"/>
<accession>A0A3N6N9I3</accession>
<dbReference type="Proteomes" id="UP000269154">
    <property type="component" value="Unassembled WGS sequence"/>
</dbReference>
<dbReference type="EMBL" id="RCBY01000221">
    <property type="protein sequence ID" value="RQH28058.1"/>
    <property type="molecule type" value="Genomic_DNA"/>
</dbReference>
<dbReference type="InterPro" id="IPR032557">
    <property type="entry name" value="DUF4935"/>
</dbReference>
<dbReference type="RefSeq" id="WP_124147779.1">
    <property type="nucleotide sequence ID" value="NZ_CAWOKI010000314.1"/>
</dbReference>
<organism evidence="2 3">
    <name type="scientific">Okeania hirsuta</name>
    <dbReference type="NCBI Taxonomy" id="1458930"/>
    <lineage>
        <taxon>Bacteria</taxon>
        <taxon>Bacillati</taxon>
        <taxon>Cyanobacteriota</taxon>
        <taxon>Cyanophyceae</taxon>
        <taxon>Oscillatoriophycideae</taxon>
        <taxon>Oscillatoriales</taxon>
        <taxon>Microcoleaceae</taxon>
        <taxon>Okeania</taxon>
    </lineage>
</organism>
<keyword evidence="3" id="KW-1185">Reference proteome</keyword>
<name>A0A3N6N9I3_9CYAN</name>
<dbReference type="Pfam" id="PF16289">
    <property type="entry name" value="PIN_12"/>
    <property type="match status" value="1"/>
</dbReference>